<keyword evidence="3" id="KW-1185">Reference proteome</keyword>
<organism evidence="2 3">
    <name type="scientific">Planomonospora alba</name>
    <dbReference type="NCBI Taxonomy" id="161354"/>
    <lineage>
        <taxon>Bacteria</taxon>
        <taxon>Bacillati</taxon>
        <taxon>Actinomycetota</taxon>
        <taxon>Actinomycetes</taxon>
        <taxon>Streptosporangiales</taxon>
        <taxon>Streptosporangiaceae</taxon>
        <taxon>Planomonospora</taxon>
    </lineage>
</organism>
<sequence>MAAVASTGIGFTLVETTHTGADLASHARTLLAVPAAVMPTVRGGFSGWARGRVPDDHAAAAAASSSARGGPAGARSSPLRAYLTGSRTSRPT</sequence>
<evidence type="ECO:0000313" key="3">
    <source>
        <dbReference type="Proteomes" id="UP001500320"/>
    </source>
</evidence>
<dbReference type="EMBL" id="BAAAUT010000007">
    <property type="protein sequence ID" value="GAA3122186.1"/>
    <property type="molecule type" value="Genomic_DNA"/>
</dbReference>
<dbReference type="RefSeq" id="WP_344856600.1">
    <property type="nucleotide sequence ID" value="NZ_BAAAUT010000007.1"/>
</dbReference>
<name>A0ABP6MSG2_9ACTN</name>
<comment type="caution">
    <text evidence="2">The sequence shown here is derived from an EMBL/GenBank/DDBJ whole genome shotgun (WGS) entry which is preliminary data.</text>
</comment>
<evidence type="ECO:0000313" key="2">
    <source>
        <dbReference type="EMBL" id="GAA3122186.1"/>
    </source>
</evidence>
<feature type="compositionally biased region" description="Low complexity" evidence="1">
    <location>
        <begin position="59"/>
        <end position="78"/>
    </location>
</feature>
<accession>A0ABP6MSG2</accession>
<feature type="region of interest" description="Disordered" evidence="1">
    <location>
        <begin position="56"/>
        <end position="92"/>
    </location>
</feature>
<reference evidence="3" key="1">
    <citation type="journal article" date="2019" name="Int. J. Syst. Evol. Microbiol.">
        <title>The Global Catalogue of Microorganisms (GCM) 10K type strain sequencing project: providing services to taxonomists for standard genome sequencing and annotation.</title>
        <authorList>
            <consortium name="The Broad Institute Genomics Platform"/>
            <consortium name="The Broad Institute Genome Sequencing Center for Infectious Disease"/>
            <person name="Wu L."/>
            <person name="Ma J."/>
        </authorList>
    </citation>
    <scope>NUCLEOTIDE SEQUENCE [LARGE SCALE GENOMIC DNA]</scope>
    <source>
        <strain evidence="3">JCM 9373</strain>
    </source>
</reference>
<protein>
    <submittedName>
        <fullName evidence="2">Uncharacterized protein</fullName>
    </submittedName>
</protein>
<dbReference type="Proteomes" id="UP001500320">
    <property type="component" value="Unassembled WGS sequence"/>
</dbReference>
<evidence type="ECO:0000256" key="1">
    <source>
        <dbReference type="SAM" id="MobiDB-lite"/>
    </source>
</evidence>
<gene>
    <name evidence="2" type="ORF">GCM10010466_11320</name>
</gene>
<proteinExistence type="predicted"/>